<dbReference type="Proteomes" id="UP001187192">
    <property type="component" value="Unassembled WGS sequence"/>
</dbReference>
<proteinExistence type="predicted"/>
<feature type="compositionally biased region" description="Basic residues" evidence="1">
    <location>
        <begin position="209"/>
        <end position="219"/>
    </location>
</feature>
<reference evidence="2" key="1">
    <citation type="submission" date="2023-07" db="EMBL/GenBank/DDBJ databases">
        <title>draft genome sequence of fig (Ficus carica).</title>
        <authorList>
            <person name="Takahashi T."/>
            <person name="Nishimura K."/>
        </authorList>
    </citation>
    <scope>NUCLEOTIDE SEQUENCE</scope>
</reference>
<comment type="caution">
    <text evidence="2">The sequence shown here is derived from an EMBL/GenBank/DDBJ whole genome shotgun (WGS) entry which is preliminary data.</text>
</comment>
<evidence type="ECO:0000313" key="3">
    <source>
        <dbReference type="Proteomes" id="UP001187192"/>
    </source>
</evidence>
<dbReference type="AlphaFoldDB" id="A0AA88DRN0"/>
<accession>A0AA88DRN0</accession>
<organism evidence="2 3">
    <name type="scientific">Ficus carica</name>
    <name type="common">Common fig</name>
    <dbReference type="NCBI Taxonomy" id="3494"/>
    <lineage>
        <taxon>Eukaryota</taxon>
        <taxon>Viridiplantae</taxon>
        <taxon>Streptophyta</taxon>
        <taxon>Embryophyta</taxon>
        <taxon>Tracheophyta</taxon>
        <taxon>Spermatophyta</taxon>
        <taxon>Magnoliopsida</taxon>
        <taxon>eudicotyledons</taxon>
        <taxon>Gunneridae</taxon>
        <taxon>Pentapetalae</taxon>
        <taxon>rosids</taxon>
        <taxon>fabids</taxon>
        <taxon>Rosales</taxon>
        <taxon>Moraceae</taxon>
        <taxon>Ficeae</taxon>
        <taxon>Ficus</taxon>
    </lineage>
</organism>
<dbReference type="EMBL" id="BTGU01000088">
    <property type="protein sequence ID" value="GMN59519.1"/>
    <property type="molecule type" value="Genomic_DNA"/>
</dbReference>
<name>A0AA88DRN0_FICCA</name>
<evidence type="ECO:0000313" key="2">
    <source>
        <dbReference type="EMBL" id="GMN59519.1"/>
    </source>
</evidence>
<evidence type="ECO:0000256" key="1">
    <source>
        <dbReference type="SAM" id="MobiDB-lite"/>
    </source>
</evidence>
<feature type="region of interest" description="Disordered" evidence="1">
    <location>
        <begin position="1"/>
        <end position="22"/>
    </location>
</feature>
<feature type="compositionally biased region" description="Basic and acidic residues" evidence="1">
    <location>
        <begin position="1"/>
        <end position="12"/>
    </location>
</feature>
<gene>
    <name evidence="2" type="ORF">TIFTF001_028610</name>
</gene>
<feature type="region of interest" description="Disordered" evidence="1">
    <location>
        <begin position="183"/>
        <end position="235"/>
    </location>
</feature>
<sequence>MDKSREHEREQSSKGTELSTKAIKKNQLATVSGAGVFSIPPIARLTRPPRHISIESFLRTVNSASILTEGDLMVIRGRLVNEKSMGALANTFYPLWEPLRKELKKPSPKALLFETKLQRLLAVPNQEWDDIKKLALDTMKINFPSPKELLIRKRVQNEATKVAIVAKAAKVARGLVPSPLLIIKSSPKPSTVPEQPPSKKQKVGEKQVKKVGGKRKRKKDKEITPEQNSELRAAEEEELFTGADIDLVSDGRIQDHLDEFSWDGVKGEAQGTGNPAQTDKLLEIECKFKKVRASTDDLAKDFQSLD</sequence>
<protein>
    <submittedName>
        <fullName evidence="2">Uncharacterized protein</fullName>
    </submittedName>
</protein>
<keyword evidence="3" id="KW-1185">Reference proteome</keyword>